<gene>
    <name evidence="2" type="ORF">SAMN05216289_101271</name>
</gene>
<reference evidence="2 3" key="1">
    <citation type="submission" date="2016-10" db="EMBL/GenBank/DDBJ databases">
        <authorList>
            <person name="de Groot N.N."/>
        </authorList>
    </citation>
    <scope>NUCLEOTIDE SEQUENCE [LARGE SCALE GENOMIC DNA]</scope>
    <source>
        <strain evidence="2 3">CGMCC 1.7659</strain>
    </source>
</reference>
<evidence type="ECO:0000256" key="1">
    <source>
        <dbReference type="SAM" id="SignalP"/>
    </source>
</evidence>
<dbReference type="STRING" id="578942.SAMN05216289_101271"/>
<organism evidence="2 3">
    <name type="scientific">Dokdonella immobilis</name>
    <dbReference type="NCBI Taxonomy" id="578942"/>
    <lineage>
        <taxon>Bacteria</taxon>
        <taxon>Pseudomonadati</taxon>
        <taxon>Pseudomonadota</taxon>
        <taxon>Gammaproteobacteria</taxon>
        <taxon>Lysobacterales</taxon>
        <taxon>Rhodanobacteraceae</taxon>
        <taxon>Dokdonella</taxon>
    </lineage>
</organism>
<dbReference type="EMBL" id="FOVF01000001">
    <property type="protein sequence ID" value="SFM98204.1"/>
    <property type="molecule type" value="Genomic_DNA"/>
</dbReference>
<evidence type="ECO:0000313" key="2">
    <source>
        <dbReference type="EMBL" id="SFM98204.1"/>
    </source>
</evidence>
<dbReference type="RefSeq" id="WP_092404107.1">
    <property type="nucleotide sequence ID" value="NZ_FOVF01000001.1"/>
</dbReference>
<feature type="chain" id="PRO_5011676402" description="DUF4440 domain-containing protein" evidence="1">
    <location>
        <begin position="22"/>
        <end position="307"/>
    </location>
</feature>
<dbReference type="Proteomes" id="UP000198575">
    <property type="component" value="Unassembled WGS sequence"/>
</dbReference>
<feature type="signal peptide" evidence="1">
    <location>
        <begin position="1"/>
        <end position="21"/>
    </location>
</feature>
<sequence>MRKTRWFPVLILAATALPCLANDSGKAAGEGVMSGDIEQTAASDRFKPTHSYAWKESRGAKQNTLIYLFDRDVPADQWADAEDRKSAISGWMLANKATVVSWTIDEDGKADSVQSCGSDGSCRASGNSVMNGIASLVADIKDDGKGGLSGTLSQGSPGCGDQWCEVTSRYSIDTTLAPPTLRNRLASSGKTDSADAATVRTAVTAYWKAAGSAKRSDDLTPYFSAERITENQRQTARNGKMLESMFTQVFVPAHGGQLEITEVRILDASALARVKTRVGSGDQAYDMQCGLLLRKEGGSWKIGAEDC</sequence>
<name>A0A1I4VAJ1_9GAMM</name>
<evidence type="ECO:0008006" key="4">
    <source>
        <dbReference type="Google" id="ProtNLM"/>
    </source>
</evidence>
<dbReference type="AlphaFoldDB" id="A0A1I4VAJ1"/>
<protein>
    <recommendedName>
        <fullName evidence="4">DUF4440 domain-containing protein</fullName>
    </recommendedName>
</protein>
<evidence type="ECO:0000313" key="3">
    <source>
        <dbReference type="Proteomes" id="UP000198575"/>
    </source>
</evidence>
<keyword evidence="3" id="KW-1185">Reference proteome</keyword>
<proteinExistence type="predicted"/>
<keyword evidence="1" id="KW-0732">Signal</keyword>
<accession>A0A1I4VAJ1</accession>